<reference evidence="1 2" key="1">
    <citation type="journal article" date="2022" name="Nat. Plants">
        <title>Genomes of leafy and leafless Platanthera orchids illuminate the evolution of mycoheterotrophy.</title>
        <authorList>
            <person name="Li M.H."/>
            <person name="Liu K.W."/>
            <person name="Li Z."/>
            <person name="Lu H.C."/>
            <person name="Ye Q.L."/>
            <person name="Zhang D."/>
            <person name="Wang J.Y."/>
            <person name="Li Y.F."/>
            <person name="Zhong Z.M."/>
            <person name="Liu X."/>
            <person name="Yu X."/>
            <person name="Liu D.K."/>
            <person name="Tu X.D."/>
            <person name="Liu B."/>
            <person name="Hao Y."/>
            <person name="Liao X.Y."/>
            <person name="Jiang Y.T."/>
            <person name="Sun W.H."/>
            <person name="Chen J."/>
            <person name="Chen Y.Q."/>
            <person name="Ai Y."/>
            <person name="Zhai J.W."/>
            <person name="Wu S.S."/>
            <person name="Zhou Z."/>
            <person name="Hsiao Y.Y."/>
            <person name="Wu W.L."/>
            <person name="Chen Y.Y."/>
            <person name="Lin Y.F."/>
            <person name="Hsu J.L."/>
            <person name="Li C.Y."/>
            <person name="Wang Z.W."/>
            <person name="Zhao X."/>
            <person name="Zhong W.Y."/>
            <person name="Ma X.K."/>
            <person name="Ma L."/>
            <person name="Huang J."/>
            <person name="Chen G.Z."/>
            <person name="Huang M.Z."/>
            <person name="Huang L."/>
            <person name="Peng D.H."/>
            <person name="Luo Y.B."/>
            <person name="Zou S.Q."/>
            <person name="Chen S.P."/>
            <person name="Lan S."/>
            <person name="Tsai W.C."/>
            <person name="Van de Peer Y."/>
            <person name="Liu Z.J."/>
        </authorList>
    </citation>
    <scope>NUCLEOTIDE SEQUENCE [LARGE SCALE GENOMIC DNA]</scope>
    <source>
        <strain evidence="1">Lor288</strain>
    </source>
</reference>
<evidence type="ECO:0000313" key="1">
    <source>
        <dbReference type="EMBL" id="KAK8955781.1"/>
    </source>
</evidence>
<name>A0ABR2M184_9ASPA</name>
<organism evidence="1 2">
    <name type="scientific">Platanthera guangdongensis</name>
    <dbReference type="NCBI Taxonomy" id="2320717"/>
    <lineage>
        <taxon>Eukaryota</taxon>
        <taxon>Viridiplantae</taxon>
        <taxon>Streptophyta</taxon>
        <taxon>Embryophyta</taxon>
        <taxon>Tracheophyta</taxon>
        <taxon>Spermatophyta</taxon>
        <taxon>Magnoliopsida</taxon>
        <taxon>Liliopsida</taxon>
        <taxon>Asparagales</taxon>
        <taxon>Orchidaceae</taxon>
        <taxon>Orchidoideae</taxon>
        <taxon>Orchideae</taxon>
        <taxon>Orchidinae</taxon>
        <taxon>Platanthera</taxon>
    </lineage>
</organism>
<accession>A0ABR2M184</accession>
<evidence type="ECO:0000313" key="2">
    <source>
        <dbReference type="Proteomes" id="UP001412067"/>
    </source>
</evidence>
<comment type="caution">
    <text evidence="1">The sequence shown here is derived from an EMBL/GenBank/DDBJ whole genome shotgun (WGS) entry which is preliminary data.</text>
</comment>
<gene>
    <name evidence="1" type="ORF">KSP40_PGU005998</name>
</gene>
<evidence type="ECO:0008006" key="3">
    <source>
        <dbReference type="Google" id="ProtNLM"/>
    </source>
</evidence>
<sequence>MPLVCAAFFLLSLRGLFMRLLGLLFVRPAIFPHDFFSCLLRGGGWVRVSECGASGGGAFYVGGVCCAGVPGGGGFVWGVAALGPCRFRPNGALTLPDAPFQETWARSVAEDASPDYN</sequence>
<proteinExistence type="predicted"/>
<protein>
    <recommendedName>
        <fullName evidence="3">Secreted protein</fullName>
    </recommendedName>
</protein>
<dbReference type="Proteomes" id="UP001412067">
    <property type="component" value="Unassembled WGS sequence"/>
</dbReference>
<dbReference type="EMBL" id="JBBWWR010000013">
    <property type="protein sequence ID" value="KAK8955781.1"/>
    <property type="molecule type" value="Genomic_DNA"/>
</dbReference>
<keyword evidence="2" id="KW-1185">Reference proteome</keyword>